<reference evidence="1 2" key="1">
    <citation type="journal article" date="2019" name="Nat. Microbiol.">
        <title>Mediterranean grassland soil C-N compound turnover is dependent on rainfall and depth, and is mediated by genomically divergent microorganisms.</title>
        <authorList>
            <person name="Diamond S."/>
            <person name="Andeer P.F."/>
            <person name="Li Z."/>
            <person name="Crits-Christoph A."/>
            <person name="Burstein D."/>
            <person name="Anantharaman K."/>
            <person name="Lane K.R."/>
            <person name="Thomas B.C."/>
            <person name="Pan C."/>
            <person name="Northen T.R."/>
            <person name="Banfield J.F."/>
        </authorList>
    </citation>
    <scope>NUCLEOTIDE SEQUENCE [LARGE SCALE GENOMIC DNA]</scope>
    <source>
        <strain evidence="1">NP_8</strain>
    </source>
</reference>
<protein>
    <recommendedName>
        <fullName evidence="3">Flagellar protein FlaG</fullName>
    </recommendedName>
</protein>
<evidence type="ECO:0000313" key="2">
    <source>
        <dbReference type="Proteomes" id="UP000318834"/>
    </source>
</evidence>
<dbReference type="EMBL" id="VBAP01000008">
    <property type="protein sequence ID" value="TMI76980.1"/>
    <property type="molecule type" value="Genomic_DNA"/>
</dbReference>
<dbReference type="SUPFAM" id="SSF160214">
    <property type="entry name" value="FlaG-like"/>
    <property type="match status" value="1"/>
</dbReference>
<organism evidence="1 2">
    <name type="scientific">Candidatus Segetimicrobium genomatis</name>
    <dbReference type="NCBI Taxonomy" id="2569760"/>
    <lineage>
        <taxon>Bacteria</taxon>
        <taxon>Bacillati</taxon>
        <taxon>Candidatus Sysuimicrobiota</taxon>
        <taxon>Candidatus Sysuimicrobiia</taxon>
        <taxon>Candidatus Sysuimicrobiales</taxon>
        <taxon>Candidatus Segetimicrobiaceae</taxon>
        <taxon>Candidatus Segetimicrobium</taxon>
    </lineage>
</organism>
<dbReference type="Proteomes" id="UP000318834">
    <property type="component" value="Unassembled WGS sequence"/>
</dbReference>
<sequence>MDTLTPSTSGGSDFVNLFERARRALTSRLQLEPVIADALALPGSANQSGMGPSGPGAELAQDTLRTPSARLIAELAVDERTRRLVVRVVDVQTRTTVRELPPAALAAVAAKLGRVITIGKR</sequence>
<proteinExistence type="predicted"/>
<dbReference type="Pfam" id="PF03646">
    <property type="entry name" value="FlaG"/>
    <property type="match status" value="1"/>
</dbReference>
<name>A0A537J098_9BACT</name>
<dbReference type="InterPro" id="IPR005186">
    <property type="entry name" value="FlaG"/>
</dbReference>
<accession>A0A537J098</accession>
<dbReference type="AlphaFoldDB" id="A0A537J098"/>
<dbReference type="Gene3D" id="3.30.160.170">
    <property type="entry name" value="FlaG-like"/>
    <property type="match status" value="1"/>
</dbReference>
<evidence type="ECO:0008006" key="3">
    <source>
        <dbReference type="Google" id="ProtNLM"/>
    </source>
</evidence>
<dbReference type="InterPro" id="IPR035924">
    <property type="entry name" value="FlaG-like_sf"/>
</dbReference>
<comment type="caution">
    <text evidence="1">The sequence shown here is derived from an EMBL/GenBank/DDBJ whole genome shotgun (WGS) entry which is preliminary data.</text>
</comment>
<gene>
    <name evidence="1" type="ORF">E6H05_01860</name>
</gene>
<evidence type="ECO:0000313" key="1">
    <source>
        <dbReference type="EMBL" id="TMI76980.1"/>
    </source>
</evidence>